<gene>
    <name evidence="9" type="primary">gmk</name>
    <name evidence="11" type="ORF">DB32_005151</name>
</gene>
<dbReference type="InterPro" id="IPR027417">
    <property type="entry name" value="P-loop_NTPase"/>
</dbReference>
<dbReference type="InterPro" id="IPR008145">
    <property type="entry name" value="GK/Ca_channel_bsu"/>
</dbReference>
<evidence type="ECO:0000256" key="1">
    <source>
        <dbReference type="ARBA" id="ARBA00005790"/>
    </source>
</evidence>
<keyword evidence="6 9" id="KW-0418">Kinase</keyword>
<dbReference type="STRING" id="927083.DB32_005151"/>
<evidence type="ECO:0000256" key="4">
    <source>
        <dbReference type="ARBA" id="ARBA00022679"/>
    </source>
</evidence>
<dbReference type="PROSITE" id="PS50052">
    <property type="entry name" value="GUANYLATE_KINASE_2"/>
    <property type="match status" value="1"/>
</dbReference>
<dbReference type="EC" id="2.7.4.8" evidence="2 9"/>
<evidence type="ECO:0000259" key="10">
    <source>
        <dbReference type="PROSITE" id="PS50052"/>
    </source>
</evidence>
<dbReference type="InterPro" id="IPR017665">
    <property type="entry name" value="Guanylate_kinase"/>
</dbReference>
<dbReference type="PROSITE" id="PS00856">
    <property type="entry name" value="GUANYLATE_KINASE_1"/>
    <property type="match status" value="1"/>
</dbReference>
<comment type="similarity">
    <text evidence="1 9">Belongs to the guanylate kinase family.</text>
</comment>
<proteinExistence type="inferred from homology"/>
<dbReference type="AlphaFoldDB" id="A0A0F6W5T3"/>
<dbReference type="Proteomes" id="UP000034883">
    <property type="component" value="Chromosome"/>
</dbReference>
<dbReference type="InterPro" id="IPR020590">
    <property type="entry name" value="Guanylate_kinase_CS"/>
</dbReference>
<keyword evidence="5 9" id="KW-0547">Nucleotide-binding</keyword>
<dbReference type="GO" id="GO:0005829">
    <property type="term" value="C:cytosol"/>
    <property type="evidence" value="ECO:0007669"/>
    <property type="project" value="TreeGrafter"/>
</dbReference>
<comment type="function">
    <text evidence="9">Essential for recycling GMP and indirectly, cGMP.</text>
</comment>
<name>A0A0F6W5T3_9BACT</name>
<evidence type="ECO:0000256" key="8">
    <source>
        <dbReference type="ARBA" id="ARBA00030128"/>
    </source>
</evidence>
<dbReference type="GO" id="GO:0004385">
    <property type="term" value="F:GMP kinase activity"/>
    <property type="evidence" value="ECO:0007669"/>
    <property type="project" value="UniProtKB-UniRule"/>
</dbReference>
<keyword evidence="4 9" id="KW-0808">Transferase</keyword>
<feature type="domain" description="Guanylate kinase-like" evidence="10">
    <location>
        <begin position="4"/>
        <end position="183"/>
    </location>
</feature>
<evidence type="ECO:0000256" key="2">
    <source>
        <dbReference type="ARBA" id="ARBA00012961"/>
    </source>
</evidence>
<evidence type="ECO:0000256" key="3">
    <source>
        <dbReference type="ARBA" id="ARBA00016296"/>
    </source>
</evidence>
<evidence type="ECO:0000256" key="5">
    <source>
        <dbReference type="ARBA" id="ARBA00022741"/>
    </source>
</evidence>
<keyword evidence="9" id="KW-0963">Cytoplasm</keyword>
<evidence type="ECO:0000256" key="9">
    <source>
        <dbReference type="HAMAP-Rule" id="MF_00328"/>
    </source>
</evidence>
<dbReference type="InterPro" id="IPR008144">
    <property type="entry name" value="Guanylate_kin-like_dom"/>
</dbReference>
<dbReference type="GO" id="GO:0005524">
    <property type="term" value="F:ATP binding"/>
    <property type="evidence" value="ECO:0007669"/>
    <property type="project" value="UniProtKB-UniRule"/>
</dbReference>
<comment type="catalytic activity">
    <reaction evidence="9">
        <text>GMP + ATP = GDP + ADP</text>
        <dbReference type="Rhea" id="RHEA:20780"/>
        <dbReference type="ChEBI" id="CHEBI:30616"/>
        <dbReference type="ChEBI" id="CHEBI:58115"/>
        <dbReference type="ChEBI" id="CHEBI:58189"/>
        <dbReference type="ChEBI" id="CHEBI:456216"/>
        <dbReference type="EC" id="2.7.4.8"/>
    </reaction>
</comment>
<dbReference type="Pfam" id="PF00625">
    <property type="entry name" value="Guanylate_kin"/>
    <property type="match status" value="1"/>
</dbReference>
<dbReference type="HAMAP" id="MF_00328">
    <property type="entry name" value="Guanylate_kinase"/>
    <property type="match status" value="1"/>
</dbReference>
<dbReference type="SUPFAM" id="SSF52540">
    <property type="entry name" value="P-loop containing nucleoside triphosphate hydrolases"/>
    <property type="match status" value="1"/>
</dbReference>
<dbReference type="NCBIfam" id="TIGR03263">
    <property type="entry name" value="guanyl_kin"/>
    <property type="match status" value="1"/>
</dbReference>
<dbReference type="CDD" id="cd00071">
    <property type="entry name" value="GMPK"/>
    <property type="match status" value="1"/>
</dbReference>
<dbReference type="SMART" id="SM00072">
    <property type="entry name" value="GuKc"/>
    <property type="match status" value="1"/>
</dbReference>
<protein>
    <recommendedName>
        <fullName evidence="3 9">Guanylate kinase</fullName>
        <ecNumber evidence="2 9">2.7.4.8</ecNumber>
    </recommendedName>
    <alternativeName>
        <fullName evidence="8 9">GMP kinase</fullName>
    </alternativeName>
</protein>
<dbReference type="PANTHER" id="PTHR23117:SF13">
    <property type="entry name" value="GUANYLATE KINASE"/>
    <property type="match status" value="1"/>
</dbReference>
<sequence length="203" mass="23174">MDDLVLLILCSPSGAGKTTLTRHLLDNLKDFTFSVSHTTRRPRAGEQDGREYHFVDRVRFQTLIAEGEFAEWAEVHGNLYGTSVREIERARAEGKRGIVFDVDYQGARQIKAKLRDAIGVFVLPPSMDELRRRLEGRGTEDAAAVERRFANAWHEIEHYGFFDYLVVNDDLDRAKAAVLGIALAERHRRWRLAPTAELLLKAR</sequence>
<evidence type="ECO:0000313" key="12">
    <source>
        <dbReference type="Proteomes" id="UP000034883"/>
    </source>
</evidence>
<keyword evidence="7 9" id="KW-0067">ATP-binding</keyword>
<dbReference type="Gene3D" id="3.30.63.10">
    <property type="entry name" value="Guanylate Kinase phosphate binding domain"/>
    <property type="match status" value="1"/>
</dbReference>
<reference evidence="11 12" key="1">
    <citation type="submission" date="2015-03" db="EMBL/GenBank/DDBJ databases">
        <title>Genome assembly of Sandaracinus amylolyticus DSM 53668.</title>
        <authorList>
            <person name="Sharma G."/>
            <person name="Subramanian S."/>
        </authorList>
    </citation>
    <scope>NUCLEOTIDE SEQUENCE [LARGE SCALE GENOMIC DNA]</scope>
    <source>
        <strain evidence="11 12">DSM 53668</strain>
    </source>
</reference>
<dbReference type="Gene3D" id="3.40.50.300">
    <property type="entry name" value="P-loop containing nucleotide triphosphate hydrolases"/>
    <property type="match status" value="1"/>
</dbReference>
<organism evidence="11 12">
    <name type="scientific">Sandaracinus amylolyticus</name>
    <dbReference type="NCBI Taxonomy" id="927083"/>
    <lineage>
        <taxon>Bacteria</taxon>
        <taxon>Pseudomonadati</taxon>
        <taxon>Myxococcota</taxon>
        <taxon>Polyangia</taxon>
        <taxon>Polyangiales</taxon>
        <taxon>Sandaracinaceae</taxon>
        <taxon>Sandaracinus</taxon>
    </lineage>
</organism>
<dbReference type="OrthoDB" id="9808150at2"/>
<evidence type="ECO:0000256" key="7">
    <source>
        <dbReference type="ARBA" id="ARBA00022840"/>
    </source>
</evidence>
<dbReference type="FunFam" id="3.30.63.10:FF:000002">
    <property type="entry name" value="Guanylate kinase 1"/>
    <property type="match status" value="1"/>
</dbReference>
<dbReference type="EMBL" id="CP011125">
    <property type="protein sequence ID" value="AKF08002.1"/>
    <property type="molecule type" value="Genomic_DNA"/>
</dbReference>
<keyword evidence="12" id="KW-1185">Reference proteome</keyword>
<dbReference type="KEGG" id="samy:DB32_005151"/>
<comment type="subcellular location">
    <subcellularLocation>
        <location evidence="9">Cytoplasm</location>
    </subcellularLocation>
</comment>
<accession>A0A0F6W5T3</accession>
<dbReference type="PANTHER" id="PTHR23117">
    <property type="entry name" value="GUANYLATE KINASE-RELATED"/>
    <property type="match status" value="1"/>
</dbReference>
<feature type="binding site" evidence="9">
    <location>
        <begin position="11"/>
        <end position="18"/>
    </location>
    <ligand>
        <name>ATP</name>
        <dbReference type="ChEBI" id="CHEBI:30616"/>
    </ligand>
</feature>
<evidence type="ECO:0000313" key="11">
    <source>
        <dbReference type="EMBL" id="AKF08002.1"/>
    </source>
</evidence>
<evidence type="ECO:0000256" key="6">
    <source>
        <dbReference type="ARBA" id="ARBA00022777"/>
    </source>
</evidence>
<dbReference type="RefSeq" id="WP_157069377.1">
    <property type="nucleotide sequence ID" value="NZ_CP011125.1"/>
</dbReference>